<keyword evidence="2" id="KW-1185">Reference proteome</keyword>
<comment type="caution">
    <text evidence="1">The sequence shown here is derived from an EMBL/GenBank/DDBJ whole genome shotgun (WGS) entry which is preliminary data.</text>
</comment>
<dbReference type="RefSeq" id="WP_335961723.1">
    <property type="nucleotide sequence ID" value="NZ_JAXBLX010000020.1"/>
</dbReference>
<accession>A0ABV6KF05</accession>
<evidence type="ECO:0000313" key="2">
    <source>
        <dbReference type="Proteomes" id="UP001589838"/>
    </source>
</evidence>
<evidence type="ECO:0000313" key="1">
    <source>
        <dbReference type="EMBL" id="MFC0471911.1"/>
    </source>
</evidence>
<dbReference type="EMBL" id="JBHLUX010000037">
    <property type="protein sequence ID" value="MFC0471911.1"/>
    <property type="molecule type" value="Genomic_DNA"/>
</dbReference>
<proteinExistence type="predicted"/>
<organism evidence="1 2">
    <name type="scientific">Halalkalibacter kiskunsagensis</name>
    <dbReference type="NCBI Taxonomy" id="1548599"/>
    <lineage>
        <taxon>Bacteria</taxon>
        <taxon>Bacillati</taxon>
        <taxon>Bacillota</taxon>
        <taxon>Bacilli</taxon>
        <taxon>Bacillales</taxon>
        <taxon>Bacillaceae</taxon>
        <taxon>Halalkalibacter</taxon>
    </lineage>
</organism>
<dbReference type="Proteomes" id="UP001589838">
    <property type="component" value="Unassembled WGS sequence"/>
</dbReference>
<sequence>MKKVMLYVFAVLIVLSVAIFLFINMHPVFGGNPSNAQKEIYEGFDNYQKGKFVNQVTTDLGMSISGRLSIIRDNFRSNDRSPSEDIPVSEIEWAKVESEEDSLTWFGHSTFLLSIDNKKIFVDPMLSSRASPV</sequence>
<gene>
    <name evidence="1" type="ORF">ACFFHM_15760</name>
</gene>
<dbReference type="Gene3D" id="3.60.15.10">
    <property type="entry name" value="Ribonuclease Z/Hydroxyacylglutathione hydrolase-like"/>
    <property type="match status" value="1"/>
</dbReference>
<protein>
    <submittedName>
        <fullName evidence="1">MBL fold metallo-hydrolase</fullName>
    </submittedName>
</protein>
<name>A0ABV6KF05_9BACI</name>
<reference evidence="1 2" key="1">
    <citation type="submission" date="2024-09" db="EMBL/GenBank/DDBJ databases">
        <authorList>
            <person name="Sun Q."/>
            <person name="Mori K."/>
        </authorList>
    </citation>
    <scope>NUCLEOTIDE SEQUENCE [LARGE SCALE GENOMIC DNA]</scope>
    <source>
        <strain evidence="1 2">NCAIM B.02610</strain>
    </source>
</reference>
<dbReference type="InterPro" id="IPR036866">
    <property type="entry name" value="RibonucZ/Hydroxyglut_hydro"/>
</dbReference>